<protein>
    <recommendedName>
        <fullName evidence="4">Cell division protein FtsL</fullName>
    </recommendedName>
</protein>
<evidence type="ECO:0000256" key="1">
    <source>
        <dbReference type="SAM" id="Coils"/>
    </source>
</evidence>
<dbReference type="AlphaFoldDB" id="A0A7X8SIH0"/>
<reference evidence="2 3" key="1">
    <citation type="submission" date="2020-04" db="EMBL/GenBank/DDBJ databases">
        <title>Flammeovirga sp. SR4, a novel species isolated from seawater.</title>
        <authorList>
            <person name="Wang X."/>
        </authorList>
    </citation>
    <scope>NUCLEOTIDE SEQUENCE [LARGE SCALE GENOMIC DNA]</scope>
    <source>
        <strain evidence="2 3">SR4</strain>
    </source>
</reference>
<dbReference type="EMBL" id="JABAIL010000002">
    <property type="protein sequence ID" value="NLR90747.1"/>
    <property type="molecule type" value="Genomic_DNA"/>
</dbReference>
<sequence>MRSNTYKTVVEEPKKVKKDSPFSKWFANLPKWKFLSNDAEDENSQYIQKVVFVTFLGIIYIANSFQAEKSHLRINQLEKSVERLRVEYSTLKYDFINESKRSKIEEKAANMGLVPLENAPIVITVPNLEDN</sequence>
<evidence type="ECO:0008006" key="4">
    <source>
        <dbReference type="Google" id="ProtNLM"/>
    </source>
</evidence>
<keyword evidence="1" id="KW-0175">Coiled coil</keyword>
<dbReference type="InterPro" id="IPR045755">
    <property type="entry name" value="FtsL-like"/>
</dbReference>
<dbReference type="RefSeq" id="WP_168881464.1">
    <property type="nucleotide sequence ID" value="NZ_JABAIL010000002.1"/>
</dbReference>
<evidence type="ECO:0000313" key="2">
    <source>
        <dbReference type="EMBL" id="NLR90747.1"/>
    </source>
</evidence>
<keyword evidence="3" id="KW-1185">Reference proteome</keyword>
<proteinExistence type="predicted"/>
<comment type="caution">
    <text evidence="2">The sequence shown here is derived from an EMBL/GenBank/DDBJ whole genome shotgun (WGS) entry which is preliminary data.</text>
</comment>
<evidence type="ECO:0000313" key="3">
    <source>
        <dbReference type="Proteomes" id="UP000585050"/>
    </source>
</evidence>
<accession>A0A7X8SIH0</accession>
<gene>
    <name evidence="2" type="ORF">HGP29_06000</name>
</gene>
<name>A0A7X8SIH0_9BACT</name>
<organism evidence="2 3">
    <name type="scientific">Flammeovirga agarivorans</name>
    <dbReference type="NCBI Taxonomy" id="2726742"/>
    <lineage>
        <taxon>Bacteria</taxon>
        <taxon>Pseudomonadati</taxon>
        <taxon>Bacteroidota</taxon>
        <taxon>Cytophagia</taxon>
        <taxon>Cytophagales</taxon>
        <taxon>Flammeovirgaceae</taxon>
        <taxon>Flammeovirga</taxon>
    </lineage>
</organism>
<dbReference type="Pfam" id="PF19579">
    <property type="entry name" value="FtsL_2"/>
    <property type="match status" value="1"/>
</dbReference>
<feature type="coiled-coil region" evidence="1">
    <location>
        <begin position="67"/>
        <end position="94"/>
    </location>
</feature>
<dbReference type="Proteomes" id="UP000585050">
    <property type="component" value="Unassembled WGS sequence"/>
</dbReference>